<proteinExistence type="predicted"/>
<reference evidence="1" key="1">
    <citation type="journal article" date="2014" name="Front. Microbiol.">
        <title>High frequency of phylogenetically diverse reductive dehalogenase-homologous genes in deep subseafloor sedimentary metagenomes.</title>
        <authorList>
            <person name="Kawai M."/>
            <person name="Futagami T."/>
            <person name="Toyoda A."/>
            <person name="Takaki Y."/>
            <person name="Nishi S."/>
            <person name="Hori S."/>
            <person name="Arai W."/>
            <person name="Tsubouchi T."/>
            <person name="Morono Y."/>
            <person name="Uchiyama I."/>
            <person name="Ito T."/>
            <person name="Fujiyama A."/>
            <person name="Inagaki F."/>
            <person name="Takami H."/>
        </authorList>
    </citation>
    <scope>NUCLEOTIDE SEQUENCE</scope>
    <source>
        <strain evidence="1">Expedition CK06-06</strain>
    </source>
</reference>
<accession>X1AD98</accession>
<organism evidence="1">
    <name type="scientific">marine sediment metagenome</name>
    <dbReference type="NCBI Taxonomy" id="412755"/>
    <lineage>
        <taxon>unclassified sequences</taxon>
        <taxon>metagenomes</taxon>
        <taxon>ecological metagenomes</taxon>
    </lineage>
</organism>
<comment type="caution">
    <text evidence="1">The sequence shown here is derived from an EMBL/GenBank/DDBJ whole genome shotgun (WGS) entry which is preliminary data.</text>
</comment>
<name>X1AD98_9ZZZZ</name>
<protein>
    <submittedName>
        <fullName evidence="1">Uncharacterized protein</fullName>
    </submittedName>
</protein>
<sequence length="34" mass="3767">MRLDLIVGSSRDIDLALMLNTKLIKSPLRCSGVH</sequence>
<dbReference type="EMBL" id="BART01013684">
    <property type="protein sequence ID" value="GAG79929.1"/>
    <property type="molecule type" value="Genomic_DNA"/>
</dbReference>
<gene>
    <name evidence="1" type="ORF">S01H4_27830</name>
</gene>
<feature type="non-terminal residue" evidence="1">
    <location>
        <position position="34"/>
    </location>
</feature>
<dbReference type="AlphaFoldDB" id="X1AD98"/>
<evidence type="ECO:0000313" key="1">
    <source>
        <dbReference type="EMBL" id="GAG79929.1"/>
    </source>
</evidence>